<dbReference type="InterPro" id="IPR013106">
    <property type="entry name" value="Ig_V-set"/>
</dbReference>
<keyword evidence="1" id="KW-0472">Membrane</keyword>
<keyword evidence="5" id="KW-1185">Reference proteome</keyword>
<protein>
    <recommendedName>
        <fullName evidence="3">Ig-like domain-containing protein</fullName>
    </recommendedName>
</protein>
<reference evidence="4" key="3">
    <citation type="submission" date="2025-09" db="UniProtKB">
        <authorList>
            <consortium name="Ensembl"/>
        </authorList>
    </citation>
    <scope>IDENTIFICATION</scope>
</reference>
<dbReference type="Ensembl" id="ENSPNAT00000031306.2">
    <property type="protein sequence ID" value="ENSPNAP00000036551.2"/>
    <property type="gene ID" value="ENSPNAG00000027478.2"/>
</dbReference>
<dbReference type="PANTHER" id="PTHR46013">
    <property type="entry name" value="VASCULAR CELL ADHESION MOLECULE 1"/>
    <property type="match status" value="1"/>
</dbReference>
<evidence type="ECO:0000313" key="4">
    <source>
        <dbReference type="Ensembl" id="ENSPNAP00000036551.2"/>
    </source>
</evidence>
<dbReference type="PANTHER" id="PTHR46013:SF4">
    <property type="entry name" value="B-CELL RECEPTOR CD22-RELATED"/>
    <property type="match status" value="1"/>
</dbReference>
<feature type="chain" id="PRO_5043814559" description="Ig-like domain-containing protein" evidence="2">
    <location>
        <begin position="32"/>
        <end position="548"/>
    </location>
</feature>
<dbReference type="PROSITE" id="PS50835">
    <property type="entry name" value="IG_LIKE"/>
    <property type="match status" value="2"/>
</dbReference>
<dbReference type="InterPro" id="IPR013783">
    <property type="entry name" value="Ig-like_fold"/>
</dbReference>
<sequence>MRSAKRMQLSGRMDFRILLPVLLLNAGGCLGESVSVSCSHQTICALQESAVNLICSYPNIAIRTVFWFSFKQKAKWRNETHPEDLALDSDYAGRVSAESTDSKSTLTIKDLRVRDSGDYHLMIITEQGEKHLSISTAVSLTVTDLQVKKQTNSLTCSTSCALPAPARQRYFWYKNGQFTGKYTDYHDPFPLSSDGDDKGSYSCSVYGYNSIRSSPLCVSDGNCWNVTYTDRRVCVLEGSSVDFPCTYTCPSNYHLNNIFWHYDRSKKEEMDLRGEQQFAGRVEFIGAAGRNCTLRINNLRERDSGDYYFRIITNIETGKFSGRPGIIVNVTALQVRVISSTVLDDQTVTLMCSSTCTLPNNPTYMWYKNGQPVTNKHTRDNKLYLKCSEDTGSYSCAVRGHEELRSPDQTLSDCPEESSGSKLVSVGVVVFLALILGIAALWMYWVIRKKRGAERNIDIQTPDPADHTYTALNPTTMTSDYDTLTHFTGSPSDTYTALNSATMCSDYATLTNVTDSHSDIYTALNPATMSSDYDTLAPVRGFSSGSVP</sequence>
<organism evidence="4 5">
    <name type="scientific">Pygocentrus nattereri</name>
    <name type="common">Red-bellied piranha</name>
    <dbReference type="NCBI Taxonomy" id="42514"/>
    <lineage>
        <taxon>Eukaryota</taxon>
        <taxon>Metazoa</taxon>
        <taxon>Chordata</taxon>
        <taxon>Craniata</taxon>
        <taxon>Vertebrata</taxon>
        <taxon>Euteleostomi</taxon>
        <taxon>Actinopterygii</taxon>
        <taxon>Neopterygii</taxon>
        <taxon>Teleostei</taxon>
        <taxon>Ostariophysi</taxon>
        <taxon>Characiformes</taxon>
        <taxon>Characoidei</taxon>
        <taxon>Pygocentrus</taxon>
    </lineage>
</organism>
<reference evidence="4" key="2">
    <citation type="submission" date="2025-08" db="UniProtKB">
        <authorList>
            <consortium name="Ensembl"/>
        </authorList>
    </citation>
    <scope>IDENTIFICATION</scope>
</reference>
<dbReference type="OMA" id="YAYPRGH"/>
<dbReference type="Pfam" id="PF07686">
    <property type="entry name" value="V-set"/>
    <property type="match status" value="1"/>
</dbReference>
<dbReference type="InterPro" id="IPR003599">
    <property type="entry name" value="Ig_sub"/>
</dbReference>
<dbReference type="InterPro" id="IPR007110">
    <property type="entry name" value="Ig-like_dom"/>
</dbReference>
<dbReference type="Gene3D" id="2.60.40.10">
    <property type="entry name" value="Immunoglobulins"/>
    <property type="match status" value="4"/>
</dbReference>
<keyword evidence="1" id="KW-1133">Transmembrane helix</keyword>
<proteinExistence type="predicted"/>
<dbReference type="SMART" id="SM00409">
    <property type="entry name" value="IG"/>
    <property type="match status" value="3"/>
</dbReference>
<keyword evidence="2" id="KW-0732">Signal</keyword>
<feature type="domain" description="Ig-like" evidence="3">
    <location>
        <begin position="153"/>
        <end position="219"/>
    </location>
</feature>
<name>A0A3B4EN00_PYGNA</name>
<keyword evidence="1" id="KW-0812">Transmembrane</keyword>
<dbReference type="Pfam" id="PF13895">
    <property type="entry name" value="Ig_2"/>
    <property type="match status" value="1"/>
</dbReference>
<dbReference type="InterPro" id="IPR036179">
    <property type="entry name" value="Ig-like_dom_sf"/>
</dbReference>
<dbReference type="AlphaFoldDB" id="A0A3B4EN00"/>
<accession>A0A3B4EN00</accession>
<feature type="signal peptide" evidence="2">
    <location>
        <begin position="1"/>
        <end position="31"/>
    </location>
</feature>
<dbReference type="GeneTree" id="ENSGT00990000204053"/>
<feature type="domain" description="Ig-like" evidence="3">
    <location>
        <begin position="324"/>
        <end position="412"/>
    </location>
</feature>
<evidence type="ECO:0000259" key="3">
    <source>
        <dbReference type="PROSITE" id="PS50835"/>
    </source>
</evidence>
<evidence type="ECO:0000313" key="5">
    <source>
        <dbReference type="Proteomes" id="UP001501920"/>
    </source>
</evidence>
<evidence type="ECO:0000256" key="1">
    <source>
        <dbReference type="SAM" id="Phobius"/>
    </source>
</evidence>
<feature type="transmembrane region" description="Helical" evidence="1">
    <location>
        <begin position="423"/>
        <end position="447"/>
    </location>
</feature>
<evidence type="ECO:0000256" key="2">
    <source>
        <dbReference type="SAM" id="SignalP"/>
    </source>
</evidence>
<dbReference type="SUPFAM" id="SSF48726">
    <property type="entry name" value="Immunoglobulin"/>
    <property type="match status" value="3"/>
</dbReference>
<dbReference type="Proteomes" id="UP001501920">
    <property type="component" value="Chromosome 25"/>
</dbReference>
<reference evidence="4 5" key="1">
    <citation type="submission" date="2020-10" db="EMBL/GenBank/DDBJ databases">
        <title>Pygocentrus nattereri (red-bellied piranha) genome, fPygNat1, primary haplotype.</title>
        <authorList>
            <person name="Myers G."/>
            <person name="Meyer A."/>
            <person name="Karagic N."/>
            <person name="Pippel M."/>
            <person name="Winkler S."/>
            <person name="Tracey A."/>
            <person name="Wood J."/>
            <person name="Formenti G."/>
            <person name="Howe K."/>
            <person name="Fedrigo O."/>
            <person name="Jarvis E.D."/>
        </authorList>
    </citation>
    <scope>NUCLEOTIDE SEQUENCE [LARGE SCALE GENOMIC DNA]</scope>
</reference>